<name>A0AB39VXS2_9GAMM</name>
<comment type="similarity">
    <text evidence="1 7">Belongs to the FGGY kinase family.</text>
</comment>
<evidence type="ECO:0000313" key="10">
    <source>
        <dbReference type="EMBL" id="XDU74409.1"/>
    </source>
</evidence>
<dbReference type="GO" id="GO:0004370">
    <property type="term" value="F:glycerol kinase activity"/>
    <property type="evidence" value="ECO:0007669"/>
    <property type="project" value="TreeGrafter"/>
</dbReference>
<keyword evidence="5" id="KW-0067">ATP-binding</keyword>
<dbReference type="PANTHER" id="PTHR10196:SF69">
    <property type="entry name" value="GLYCEROL KINASE"/>
    <property type="match status" value="1"/>
</dbReference>
<gene>
    <name evidence="10" type="ORF">AB3G37_10170</name>
</gene>
<organism evidence="10">
    <name type="scientific">Rouxiella sp. WC2420</name>
    <dbReference type="NCBI Taxonomy" id="3234145"/>
    <lineage>
        <taxon>Bacteria</taxon>
        <taxon>Pseudomonadati</taxon>
        <taxon>Pseudomonadota</taxon>
        <taxon>Gammaproteobacteria</taxon>
        <taxon>Enterobacterales</taxon>
        <taxon>Yersiniaceae</taxon>
        <taxon>Rouxiella</taxon>
    </lineage>
</organism>
<dbReference type="PIRSF" id="PIRSF000538">
    <property type="entry name" value="GlpK"/>
    <property type="match status" value="1"/>
</dbReference>
<dbReference type="InterPro" id="IPR043129">
    <property type="entry name" value="ATPase_NBD"/>
</dbReference>
<evidence type="ECO:0000256" key="2">
    <source>
        <dbReference type="ARBA" id="ARBA00022679"/>
    </source>
</evidence>
<evidence type="ECO:0000256" key="1">
    <source>
        <dbReference type="ARBA" id="ARBA00009156"/>
    </source>
</evidence>
<reference evidence="10" key="1">
    <citation type="submission" date="2024-07" db="EMBL/GenBank/DDBJ databases">
        <authorList>
            <person name="Biller S.J."/>
        </authorList>
    </citation>
    <scope>NUCLEOTIDE SEQUENCE</scope>
    <source>
        <strain evidence="10">WC2420</strain>
    </source>
</reference>
<dbReference type="CDD" id="cd07769">
    <property type="entry name" value="ASKHA_NBD_FGGY_GK"/>
    <property type="match status" value="1"/>
</dbReference>
<accession>A0AB39VXS2</accession>
<dbReference type="RefSeq" id="WP_369790587.1">
    <property type="nucleotide sequence ID" value="NZ_CP165628.1"/>
</dbReference>
<dbReference type="InterPro" id="IPR018485">
    <property type="entry name" value="FGGY_C"/>
</dbReference>
<feature type="domain" description="Carbohydrate kinase FGGY C-terminal" evidence="9">
    <location>
        <begin position="266"/>
        <end position="458"/>
    </location>
</feature>
<evidence type="ECO:0000256" key="4">
    <source>
        <dbReference type="ARBA" id="ARBA00022777"/>
    </source>
</evidence>
<dbReference type="InterPro" id="IPR018483">
    <property type="entry name" value="Carb_kinase_FGGY_CS"/>
</dbReference>
<evidence type="ECO:0000259" key="8">
    <source>
        <dbReference type="Pfam" id="PF00370"/>
    </source>
</evidence>
<sequence length="514" mass="55122">MVEAQQAGKNLIIALDEGTSNAKAVAIDARGKVIALSSRPLQVLTPQAGWVEQRGEVLIEATLTVLREVIESVGAERVAALAISNQRETAMGWLRESGEPIGPAITWQCSRSASFCEQLRRDHQEVKIREVTGLPIAPLFSASKMRWLLDTVPDGFHRAAAGEICLGTIDAWLLWNLSGGTYFRCDTSNAARTQLLNLQTGDWDEGMLSLFGIPRQALPEILPSSGWFGATRGVAGVPDGLPILAMIGDSHAALYGHGLGEPGGVKATYGTGSSVMAPIPQPQSSMTQLATTVAWHDGQSVIYGLEGNIPHTGDAVAWMAQITGLTDGKGETLARALTELPASVESTLGVYFVPALTGAGAPWWDGQARGSISGLSRGVDRAHLIRAALEAIAYQIADVIDAMRQHPDFHLASLMVDGGPTRNPWLMQFQADLLGCNVMRSNTPELSALGAGLLARKAMDDLDESQLRQLLPQHDIFTPDPERHQALLVQWQGWKAAVANTLSKSITISQQETR</sequence>
<dbReference type="InterPro" id="IPR018484">
    <property type="entry name" value="FGGY_N"/>
</dbReference>
<dbReference type="GO" id="GO:0019563">
    <property type="term" value="P:glycerol catabolic process"/>
    <property type="evidence" value="ECO:0007669"/>
    <property type="project" value="TreeGrafter"/>
</dbReference>
<evidence type="ECO:0000256" key="7">
    <source>
        <dbReference type="RuleBase" id="RU003733"/>
    </source>
</evidence>
<keyword evidence="4 7" id="KW-0418">Kinase</keyword>
<evidence type="ECO:0000256" key="5">
    <source>
        <dbReference type="ARBA" id="ARBA00022840"/>
    </source>
</evidence>
<evidence type="ECO:0000256" key="6">
    <source>
        <dbReference type="ARBA" id="ARBA00043149"/>
    </source>
</evidence>
<dbReference type="PROSITE" id="PS00445">
    <property type="entry name" value="FGGY_KINASES_2"/>
    <property type="match status" value="1"/>
</dbReference>
<keyword evidence="2 7" id="KW-0808">Transferase</keyword>
<dbReference type="InterPro" id="IPR000577">
    <property type="entry name" value="Carb_kinase_FGGY"/>
</dbReference>
<proteinExistence type="inferred from homology"/>
<evidence type="ECO:0000259" key="9">
    <source>
        <dbReference type="Pfam" id="PF02782"/>
    </source>
</evidence>
<dbReference type="PANTHER" id="PTHR10196">
    <property type="entry name" value="SUGAR KINASE"/>
    <property type="match status" value="1"/>
</dbReference>
<protein>
    <recommendedName>
        <fullName evidence="6">ATP:glycerol 3-phosphotransferase</fullName>
    </recommendedName>
</protein>
<evidence type="ECO:0000256" key="3">
    <source>
        <dbReference type="ARBA" id="ARBA00022741"/>
    </source>
</evidence>
<dbReference type="Gene3D" id="3.30.420.40">
    <property type="match status" value="2"/>
</dbReference>
<dbReference type="GO" id="GO:0005829">
    <property type="term" value="C:cytosol"/>
    <property type="evidence" value="ECO:0007669"/>
    <property type="project" value="TreeGrafter"/>
</dbReference>
<dbReference type="AlphaFoldDB" id="A0AB39VXS2"/>
<feature type="domain" description="Carbohydrate kinase FGGY N-terminal" evidence="8">
    <location>
        <begin position="12"/>
        <end position="256"/>
    </location>
</feature>
<dbReference type="GO" id="GO:0005524">
    <property type="term" value="F:ATP binding"/>
    <property type="evidence" value="ECO:0007669"/>
    <property type="project" value="UniProtKB-KW"/>
</dbReference>
<dbReference type="SUPFAM" id="SSF53067">
    <property type="entry name" value="Actin-like ATPase domain"/>
    <property type="match status" value="2"/>
</dbReference>
<keyword evidence="3" id="KW-0547">Nucleotide-binding</keyword>
<dbReference type="Pfam" id="PF00370">
    <property type="entry name" value="FGGY_N"/>
    <property type="match status" value="1"/>
</dbReference>
<dbReference type="EMBL" id="CP165628">
    <property type="protein sequence ID" value="XDU74409.1"/>
    <property type="molecule type" value="Genomic_DNA"/>
</dbReference>
<dbReference type="Pfam" id="PF02782">
    <property type="entry name" value="FGGY_C"/>
    <property type="match status" value="1"/>
</dbReference>